<protein>
    <submittedName>
        <fullName evidence="1">Uncharacterized protein</fullName>
    </submittedName>
</protein>
<dbReference type="RefSeq" id="XP_009044055.1">
    <property type="nucleotide sequence ID" value="XM_009045807.1"/>
</dbReference>
<dbReference type="Proteomes" id="UP000030746">
    <property type="component" value="Unassembled WGS sequence"/>
</dbReference>
<reference evidence="1 2" key="1">
    <citation type="journal article" date="2013" name="Nature">
        <title>Insights into bilaterian evolution from three spiralian genomes.</title>
        <authorList>
            <person name="Simakov O."/>
            <person name="Marletaz F."/>
            <person name="Cho S.J."/>
            <person name="Edsinger-Gonzales E."/>
            <person name="Havlak P."/>
            <person name="Hellsten U."/>
            <person name="Kuo D.H."/>
            <person name="Larsson T."/>
            <person name="Lv J."/>
            <person name="Arendt D."/>
            <person name="Savage R."/>
            <person name="Osoegawa K."/>
            <person name="de Jong P."/>
            <person name="Grimwood J."/>
            <person name="Chapman J.A."/>
            <person name="Shapiro H."/>
            <person name="Aerts A."/>
            <person name="Otillar R.P."/>
            <person name="Terry A.Y."/>
            <person name="Boore J.L."/>
            <person name="Grigoriev I.V."/>
            <person name="Lindberg D.R."/>
            <person name="Seaver E.C."/>
            <person name="Weisblat D.A."/>
            <person name="Putnam N.H."/>
            <person name="Rokhsar D.S."/>
        </authorList>
    </citation>
    <scope>NUCLEOTIDE SEQUENCE [LARGE SCALE GENOMIC DNA]</scope>
</reference>
<dbReference type="AlphaFoldDB" id="V4CSJ7"/>
<name>V4CSJ7_LOTGI</name>
<evidence type="ECO:0000313" key="2">
    <source>
        <dbReference type="Proteomes" id="UP000030746"/>
    </source>
</evidence>
<organism evidence="1 2">
    <name type="scientific">Lottia gigantea</name>
    <name type="common">Giant owl limpet</name>
    <dbReference type="NCBI Taxonomy" id="225164"/>
    <lineage>
        <taxon>Eukaryota</taxon>
        <taxon>Metazoa</taxon>
        <taxon>Spiralia</taxon>
        <taxon>Lophotrochozoa</taxon>
        <taxon>Mollusca</taxon>
        <taxon>Gastropoda</taxon>
        <taxon>Patellogastropoda</taxon>
        <taxon>Lottioidea</taxon>
        <taxon>Lottiidae</taxon>
        <taxon>Lottia</taxon>
    </lineage>
</organism>
<evidence type="ECO:0000313" key="1">
    <source>
        <dbReference type="EMBL" id="ESP05510.1"/>
    </source>
</evidence>
<accession>V4CSJ7</accession>
<dbReference type="KEGG" id="lgi:LOTGIDRAFT_152365"/>
<keyword evidence="2" id="KW-1185">Reference proteome</keyword>
<dbReference type="GeneID" id="20235662"/>
<dbReference type="EMBL" id="KB199650">
    <property type="protein sequence ID" value="ESP05510.1"/>
    <property type="molecule type" value="Genomic_DNA"/>
</dbReference>
<dbReference type="CTD" id="20235662"/>
<dbReference type="HOGENOM" id="CLU_1483615_0_0_1"/>
<proteinExistence type="predicted"/>
<sequence length="182" mass="20876">MINKKYHKLGVSEEGMTMITVNYRIPAASDVPELGIFRKSPAEIMRDFAKENLQVKEFLYGSQRLLHSADTAKSENIPSASPRLDDDQLTKKLRSQNQYLDLSKYLIPQATGLGFSKYLINRSEVQDDAIQVSVVHSITTEEKRNINGYYILKYLQPSFHLIWLMEKIVLQAISFSFLSRCP</sequence>
<gene>
    <name evidence="1" type="ORF">LOTGIDRAFT_152365</name>
</gene>